<dbReference type="AlphaFoldDB" id="A0A9P0W0K2"/>
<evidence type="ECO:0000313" key="2">
    <source>
        <dbReference type="Proteomes" id="UP000837801"/>
    </source>
</evidence>
<proteinExistence type="predicted"/>
<keyword evidence="2" id="KW-1185">Reference proteome</keyword>
<evidence type="ECO:0000313" key="1">
    <source>
        <dbReference type="EMBL" id="CAH2355131.1"/>
    </source>
</evidence>
<gene>
    <name evidence="1" type="ORF">CLIB1423_22S00452</name>
</gene>
<protein>
    <submittedName>
        <fullName evidence="1">Uncharacterized protein</fullName>
    </submittedName>
</protein>
<comment type="caution">
    <text evidence="1">The sequence shown here is derived from an EMBL/GenBank/DDBJ whole genome shotgun (WGS) entry which is preliminary data.</text>
</comment>
<accession>A0A9P0W0K2</accession>
<name>A0A9P0W0K2_9ASCO</name>
<reference evidence="1" key="1">
    <citation type="submission" date="2022-03" db="EMBL/GenBank/DDBJ databases">
        <authorList>
            <person name="Legras J.-L."/>
            <person name="Devillers H."/>
            <person name="Grondin C."/>
        </authorList>
    </citation>
    <scope>NUCLEOTIDE SEQUENCE</scope>
    <source>
        <strain evidence="1">CLIB 1423</strain>
    </source>
</reference>
<dbReference type="EMBL" id="CAKXYY010000022">
    <property type="protein sequence ID" value="CAH2355131.1"/>
    <property type="molecule type" value="Genomic_DNA"/>
</dbReference>
<organism evidence="1 2">
    <name type="scientific">[Candida] railenensis</name>
    <dbReference type="NCBI Taxonomy" id="45579"/>
    <lineage>
        <taxon>Eukaryota</taxon>
        <taxon>Fungi</taxon>
        <taxon>Dikarya</taxon>
        <taxon>Ascomycota</taxon>
        <taxon>Saccharomycotina</taxon>
        <taxon>Pichiomycetes</taxon>
        <taxon>Debaryomycetaceae</taxon>
        <taxon>Kurtzmaniella</taxon>
    </lineage>
</organism>
<sequence>MNQFLYSFYTVFSKKQVADMYLTDDILQIIAKFFISRTKIRFAHLRTIFWNFLIGNLQHFQHMRRNSNSSHRWITLCGARIIRVFLFFFMEENPRKWKFIVLMQIMQFHVMNKKNLCQNEAAAGTSFYHSQ</sequence>
<dbReference type="Proteomes" id="UP000837801">
    <property type="component" value="Unassembled WGS sequence"/>
</dbReference>